<dbReference type="EnsemblPlants" id="Pp3c11_580V3.1">
    <property type="protein sequence ID" value="Pp3c11_580V3.1"/>
    <property type="gene ID" value="Pp3c11_580"/>
</dbReference>
<reference evidence="1 3" key="2">
    <citation type="journal article" date="2018" name="Plant J.">
        <title>The Physcomitrella patens chromosome-scale assembly reveals moss genome structure and evolution.</title>
        <authorList>
            <person name="Lang D."/>
            <person name="Ullrich K.K."/>
            <person name="Murat F."/>
            <person name="Fuchs J."/>
            <person name="Jenkins J."/>
            <person name="Haas F.B."/>
            <person name="Piednoel M."/>
            <person name="Gundlach H."/>
            <person name="Van Bel M."/>
            <person name="Meyberg R."/>
            <person name="Vives C."/>
            <person name="Morata J."/>
            <person name="Symeonidi A."/>
            <person name="Hiss M."/>
            <person name="Muchero W."/>
            <person name="Kamisugi Y."/>
            <person name="Saleh O."/>
            <person name="Blanc G."/>
            <person name="Decker E.L."/>
            <person name="van Gessel N."/>
            <person name="Grimwood J."/>
            <person name="Hayes R.D."/>
            <person name="Graham S.W."/>
            <person name="Gunter L.E."/>
            <person name="McDaniel S.F."/>
            <person name="Hoernstein S.N.W."/>
            <person name="Larsson A."/>
            <person name="Li F.W."/>
            <person name="Perroud P.F."/>
            <person name="Phillips J."/>
            <person name="Ranjan P."/>
            <person name="Rokshar D.S."/>
            <person name="Rothfels C.J."/>
            <person name="Schneider L."/>
            <person name="Shu S."/>
            <person name="Stevenson D.W."/>
            <person name="Thummler F."/>
            <person name="Tillich M."/>
            <person name="Villarreal Aguilar J.C."/>
            <person name="Widiez T."/>
            <person name="Wong G.K."/>
            <person name="Wymore A."/>
            <person name="Zhang Y."/>
            <person name="Zimmer A.D."/>
            <person name="Quatrano R.S."/>
            <person name="Mayer K.F.X."/>
            <person name="Goodstein D."/>
            <person name="Casacuberta J.M."/>
            <person name="Vandepoele K."/>
            <person name="Reski R."/>
            <person name="Cuming A.C."/>
            <person name="Tuskan G.A."/>
            <person name="Maumus F."/>
            <person name="Salse J."/>
            <person name="Schmutz J."/>
            <person name="Rensing S.A."/>
        </authorList>
    </citation>
    <scope>NUCLEOTIDE SEQUENCE [LARGE SCALE GENOMIC DNA]</scope>
    <source>
        <strain evidence="2 3">cv. Gransden 2004</strain>
    </source>
</reference>
<evidence type="ECO:0000313" key="3">
    <source>
        <dbReference type="Proteomes" id="UP000006727"/>
    </source>
</evidence>
<dbReference type="Gramene" id="Pp3c11_580V3.1">
    <property type="protein sequence ID" value="Pp3c11_580V3.1"/>
    <property type="gene ID" value="Pp3c11_580"/>
</dbReference>
<accession>A0A2K1JT31</accession>
<sequence>MADATITTMNYILLRIRTRSLTIFLRMMKDITDLALMVSTEILERLQDVVDMLSTMSVGSLSFIEFYCSFVVVHCI</sequence>
<dbReference type="AlphaFoldDB" id="A0A2K1JT31"/>
<gene>
    <name evidence="1" type="ORF">PHYPA_014405</name>
</gene>
<organism evidence="1">
    <name type="scientific">Physcomitrium patens</name>
    <name type="common">Spreading-leaved earth moss</name>
    <name type="synonym">Physcomitrella patens</name>
    <dbReference type="NCBI Taxonomy" id="3218"/>
    <lineage>
        <taxon>Eukaryota</taxon>
        <taxon>Viridiplantae</taxon>
        <taxon>Streptophyta</taxon>
        <taxon>Embryophyta</taxon>
        <taxon>Bryophyta</taxon>
        <taxon>Bryophytina</taxon>
        <taxon>Bryopsida</taxon>
        <taxon>Funariidae</taxon>
        <taxon>Funariales</taxon>
        <taxon>Funariaceae</taxon>
        <taxon>Physcomitrium</taxon>
    </lineage>
</organism>
<dbReference type="Proteomes" id="UP000006727">
    <property type="component" value="Chromosome 11"/>
</dbReference>
<name>A0A2K1JT31_PHYPA</name>
<evidence type="ECO:0000313" key="2">
    <source>
        <dbReference type="EnsemblPlants" id="Pp3c11_580V3.1"/>
    </source>
</evidence>
<proteinExistence type="predicted"/>
<reference evidence="1 3" key="1">
    <citation type="journal article" date="2008" name="Science">
        <title>The Physcomitrella genome reveals evolutionary insights into the conquest of land by plants.</title>
        <authorList>
            <person name="Rensing S."/>
            <person name="Lang D."/>
            <person name="Zimmer A."/>
            <person name="Terry A."/>
            <person name="Salamov A."/>
            <person name="Shapiro H."/>
            <person name="Nishiyama T."/>
            <person name="Perroud P.-F."/>
            <person name="Lindquist E."/>
            <person name="Kamisugi Y."/>
            <person name="Tanahashi T."/>
            <person name="Sakakibara K."/>
            <person name="Fujita T."/>
            <person name="Oishi K."/>
            <person name="Shin-I T."/>
            <person name="Kuroki Y."/>
            <person name="Toyoda A."/>
            <person name="Suzuki Y."/>
            <person name="Hashimoto A."/>
            <person name="Yamaguchi K."/>
            <person name="Sugano A."/>
            <person name="Kohara Y."/>
            <person name="Fujiyama A."/>
            <person name="Anterola A."/>
            <person name="Aoki S."/>
            <person name="Ashton N."/>
            <person name="Barbazuk W.B."/>
            <person name="Barker E."/>
            <person name="Bennetzen J."/>
            <person name="Bezanilla M."/>
            <person name="Blankenship R."/>
            <person name="Cho S.H."/>
            <person name="Dutcher S."/>
            <person name="Estelle M."/>
            <person name="Fawcett J.A."/>
            <person name="Gundlach H."/>
            <person name="Hanada K."/>
            <person name="Heyl A."/>
            <person name="Hicks K.A."/>
            <person name="Hugh J."/>
            <person name="Lohr M."/>
            <person name="Mayer K."/>
            <person name="Melkozernov A."/>
            <person name="Murata T."/>
            <person name="Nelson D."/>
            <person name="Pils B."/>
            <person name="Prigge M."/>
            <person name="Reiss B."/>
            <person name="Renner T."/>
            <person name="Rombauts S."/>
            <person name="Rushton P."/>
            <person name="Sanderfoot A."/>
            <person name="Schween G."/>
            <person name="Shiu S.-H."/>
            <person name="Stueber K."/>
            <person name="Theodoulou F.L."/>
            <person name="Tu H."/>
            <person name="Van de Peer Y."/>
            <person name="Verrier P.J."/>
            <person name="Waters E."/>
            <person name="Wood A."/>
            <person name="Yang L."/>
            <person name="Cove D."/>
            <person name="Cuming A."/>
            <person name="Hasebe M."/>
            <person name="Lucas S."/>
            <person name="Mishler D.B."/>
            <person name="Reski R."/>
            <person name="Grigoriev I."/>
            <person name="Quatrano R.S."/>
            <person name="Boore J.L."/>
        </authorList>
    </citation>
    <scope>NUCLEOTIDE SEQUENCE [LARGE SCALE GENOMIC DNA]</scope>
    <source>
        <strain evidence="2 3">cv. Gransden 2004</strain>
    </source>
</reference>
<dbReference type="InParanoid" id="A0A2K1JT31"/>
<evidence type="ECO:0000313" key="1">
    <source>
        <dbReference type="EMBL" id="PNR44636.1"/>
    </source>
</evidence>
<dbReference type="Gramene" id="Pp3c11_580V3.2">
    <property type="protein sequence ID" value="Pp3c11_580V3.2"/>
    <property type="gene ID" value="Pp3c11_580"/>
</dbReference>
<keyword evidence="3" id="KW-1185">Reference proteome</keyword>
<reference evidence="2" key="3">
    <citation type="submission" date="2020-12" db="UniProtKB">
        <authorList>
            <consortium name="EnsemblPlants"/>
        </authorList>
    </citation>
    <scope>IDENTIFICATION</scope>
</reference>
<protein>
    <submittedName>
        <fullName evidence="1 2">Uncharacterized protein</fullName>
    </submittedName>
</protein>
<dbReference type="EMBL" id="ABEU02000011">
    <property type="protein sequence ID" value="PNR44636.1"/>
    <property type="molecule type" value="Genomic_DNA"/>
</dbReference>
<dbReference type="EnsemblPlants" id="Pp3c11_580V3.2">
    <property type="protein sequence ID" value="Pp3c11_580V3.2"/>
    <property type="gene ID" value="Pp3c11_580"/>
</dbReference>